<dbReference type="Proteomes" id="UP000290189">
    <property type="component" value="Unassembled WGS sequence"/>
</dbReference>
<keyword evidence="2" id="KW-0496">Mitochondrion</keyword>
<dbReference type="EMBL" id="CDSF01000122">
    <property type="protein sequence ID" value="CEP02103.1"/>
    <property type="molecule type" value="Genomic_DNA"/>
</dbReference>
<geneLocation type="mitochondrion" evidence="2"/>
<organism evidence="1 3">
    <name type="scientific">Plasmodiophora brassicae</name>
    <name type="common">Clubroot disease agent</name>
    <dbReference type="NCBI Taxonomy" id="37360"/>
    <lineage>
        <taxon>Eukaryota</taxon>
        <taxon>Sar</taxon>
        <taxon>Rhizaria</taxon>
        <taxon>Endomyxa</taxon>
        <taxon>Phytomyxea</taxon>
        <taxon>Plasmodiophorida</taxon>
        <taxon>Plasmodiophoridae</taxon>
        <taxon>Plasmodiophora</taxon>
    </lineage>
</organism>
<reference evidence="1 3" key="1">
    <citation type="submission" date="2015-02" db="EMBL/GenBank/DDBJ databases">
        <authorList>
            <person name="Chooi Y.-H."/>
        </authorList>
    </citation>
    <scope>NUCLEOTIDE SEQUENCE [LARGE SCALE GENOMIC DNA]</scope>
    <source>
        <strain evidence="1">E3</strain>
    </source>
</reference>
<evidence type="ECO:0000313" key="2">
    <source>
        <dbReference type="EMBL" id="SPQ93703.1"/>
    </source>
</evidence>
<protein>
    <submittedName>
        <fullName evidence="1">Uncharacterized protein</fullName>
    </submittedName>
</protein>
<sequence length="194" mass="22310">MATTAVQRYGTITAEQASSSMAFLKTRYHGNVGMLVIPPQDRFKRRHYLDLWKACEQAPPLRRSYPCKIVEGGFAWDADDASVALCRRLFLEQRTKRRGVRSRPEQRIQFKGANGPYFPDCWEQCWDTWQGHFDDELWVRYAPRDRILVAGKYGISGERMLAFGHVLHACGWSIELPSRVDTPATYIVGPFPDP</sequence>
<dbReference type="AlphaFoldDB" id="A0A0G4J3D7"/>
<accession>A0A0G4J3D7</accession>
<evidence type="ECO:0000313" key="1">
    <source>
        <dbReference type="EMBL" id="CEP02103.1"/>
    </source>
</evidence>
<gene>
    <name evidence="1" type="ORF">PBRA_002368</name>
    <name evidence="2" type="ORF">PLBR_LOCUS918</name>
</gene>
<keyword evidence="3" id="KW-1185">Reference proteome</keyword>
<dbReference type="Proteomes" id="UP000039324">
    <property type="component" value="Unassembled WGS sequence"/>
</dbReference>
<evidence type="ECO:0000313" key="3">
    <source>
        <dbReference type="Proteomes" id="UP000039324"/>
    </source>
</evidence>
<name>A0A0G4J3D7_PLABS</name>
<reference evidence="2 4" key="2">
    <citation type="submission" date="2018-03" db="EMBL/GenBank/DDBJ databases">
        <authorList>
            <person name="Fogelqvist J."/>
        </authorList>
    </citation>
    <scope>NUCLEOTIDE SEQUENCE [LARGE SCALE GENOMIC DNA]</scope>
</reference>
<proteinExistence type="predicted"/>
<dbReference type="EMBL" id="OVEO01000001">
    <property type="protein sequence ID" value="SPQ93703.1"/>
    <property type="molecule type" value="Genomic_DNA"/>
</dbReference>
<evidence type="ECO:0000313" key="4">
    <source>
        <dbReference type="Proteomes" id="UP000290189"/>
    </source>
</evidence>